<dbReference type="SUPFAM" id="SSF51735">
    <property type="entry name" value="NAD(P)-binding Rossmann-fold domains"/>
    <property type="match status" value="1"/>
</dbReference>
<reference evidence="2 3" key="1">
    <citation type="submission" date="2018-08" db="EMBL/GenBank/DDBJ databases">
        <title>Draft genome of the lignicolous fungus Coniochaeta pulveracea.</title>
        <authorList>
            <person name="Borstlap C.J."/>
            <person name="De Witt R.N."/>
            <person name="Botha A."/>
            <person name="Volschenk H."/>
        </authorList>
    </citation>
    <scope>NUCLEOTIDE SEQUENCE [LARGE SCALE GENOMIC DNA]</scope>
    <source>
        <strain evidence="2 3">CAB683</strain>
    </source>
</reference>
<comment type="caution">
    <text evidence="2">The sequence shown here is derived from an EMBL/GenBank/DDBJ whole genome shotgun (WGS) entry which is preliminary data.</text>
</comment>
<dbReference type="OrthoDB" id="542013at2759"/>
<dbReference type="PANTHER" id="PTHR43157">
    <property type="entry name" value="PHOSPHATIDYLINOSITOL-GLYCAN BIOSYNTHESIS CLASS F PROTEIN-RELATED"/>
    <property type="match status" value="1"/>
</dbReference>
<accession>A0A420XVX5</accession>
<protein>
    <recommendedName>
        <fullName evidence="4">NAD(P)-binding protein</fullName>
    </recommendedName>
</protein>
<dbReference type="STRING" id="177199.A0A420XVX5"/>
<organism evidence="2 3">
    <name type="scientific">Coniochaeta pulveracea</name>
    <dbReference type="NCBI Taxonomy" id="177199"/>
    <lineage>
        <taxon>Eukaryota</taxon>
        <taxon>Fungi</taxon>
        <taxon>Dikarya</taxon>
        <taxon>Ascomycota</taxon>
        <taxon>Pezizomycotina</taxon>
        <taxon>Sordariomycetes</taxon>
        <taxon>Sordariomycetidae</taxon>
        <taxon>Coniochaetales</taxon>
        <taxon>Coniochaetaceae</taxon>
        <taxon>Coniochaeta</taxon>
    </lineage>
</organism>
<dbReference type="EMBL" id="QVQW01000146">
    <property type="protein sequence ID" value="RKU39801.1"/>
    <property type="molecule type" value="Genomic_DNA"/>
</dbReference>
<sequence length="334" mass="36177">MGLSTWEFLTTQYTKLPIVPTPSSINGGVYIVTGGNHGLGLECVKHLVRLTASRVIFSSRSLTNGQEALAQIEDATGIKGVAEVWQLDLSNFGSVKAFAEKVKRLERVDALIENASIALDTWSVAEGLETTVAVNVVGTFLLGLLVYPKLVESGRKYGITPHLTIVGSSTAFYCTGLLEKIDGDILDALSIETADLANRYPVSKLLQLYAVRQLASLLPHSKTGVVININCPGLCNTGLARHASWKTRLQIRTLNMLIGRTAEVGSRTLLYAAVAGPESHGKFCHSCAVQEDYVDEWITNESGHTVQGRVWDSLVRNLQKIEPGCVDRALESAL</sequence>
<evidence type="ECO:0008006" key="4">
    <source>
        <dbReference type="Google" id="ProtNLM"/>
    </source>
</evidence>
<evidence type="ECO:0000313" key="3">
    <source>
        <dbReference type="Proteomes" id="UP000275385"/>
    </source>
</evidence>
<dbReference type="InterPro" id="IPR002347">
    <property type="entry name" value="SDR_fam"/>
</dbReference>
<dbReference type="PANTHER" id="PTHR43157:SF31">
    <property type="entry name" value="PHOSPHATIDYLINOSITOL-GLYCAN BIOSYNTHESIS CLASS F PROTEIN"/>
    <property type="match status" value="1"/>
</dbReference>
<evidence type="ECO:0000313" key="2">
    <source>
        <dbReference type="EMBL" id="RKU39801.1"/>
    </source>
</evidence>
<proteinExistence type="predicted"/>
<keyword evidence="1" id="KW-0560">Oxidoreductase</keyword>
<name>A0A420XVX5_9PEZI</name>
<dbReference type="AlphaFoldDB" id="A0A420XVX5"/>
<evidence type="ECO:0000256" key="1">
    <source>
        <dbReference type="ARBA" id="ARBA00023002"/>
    </source>
</evidence>
<dbReference type="GO" id="GO:0016491">
    <property type="term" value="F:oxidoreductase activity"/>
    <property type="evidence" value="ECO:0007669"/>
    <property type="project" value="UniProtKB-KW"/>
</dbReference>
<dbReference type="InterPro" id="IPR036291">
    <property type="entry name" value="NAD(P)-bd_dom_sf"/>
</dbReference>
<gene>
    <name evidence="2" type="ORF">DL546_000737</name>
</gene>
<dbReference type="Gene3D" id="3.40.50.720">
    <property type="entry name" value="NAD(P)-binding Rossmann-like Domain"/>
    <property type="match status" value="1"/>
</dbReference>
<dbReference type="PRINTS" id="PR00081">
    <property type="entry name" value="GDHRDH"/>
</dbReference>
<dbReference type="Pfam" id="PF00106">
    <property type="entry name" value="adh_short"/>
    <property type="match status" value="1"/>
</dbReference>
<dbReference type="Proteomes" id="UP000275385">
    <property type="component" value="Unassembled WGS sequence"/>
</dbReference>
<keyword evidence="3" id="KW-1185">Reference proteome</keyword>